<comment type="similarity">
    <text evidence="1">Belongs to the glycogen phosphorylase family.</text>
</comment>
<proteinExistence type="inferred from homology"/>
<protein>
    <submittedName>
        <fullName evidence="2">Glycogen phosphorylase, brain form</fullName>
    </submittedName>
</protein>
<dbReference type="SUPFAM" id="SSF53756">
    <property type="entry name" value="UDP-Glycosyltransferase/glycogen phosphorylase"/>
    <property type="match status" value="1"/>
</dbReference>
<reference evidence="2 3" key="1">
    <citation type="journal article" date="2013" name="Nat. Commun.">
        <title>Genome analysis reveals insights into physiology and longevity of the Brandt's bat Myotis brandtii.</title>
        <authorList>
            <person name="Seim I."/>
            <person name="Fang X."/>
            <person name="Xiong Z."/>
            <person name="Lobanov A.V."/>
            <person name="Huang Z."/>
            <person name="Ma S."/>
            <person name="Feng Y."/>
            <person name="Turanov A.A."/>
            <person name="Zhu Y."/>
            <person name="Lenz T.L."/>
            <person name="Gerashchenko M.V."/>
            <person name="Fan D."/>
            <person name="Hee Yim S."/>
            <person name="Yao X."/>
            <person name="Jordan D."/>
            <person name="Xiong Y."/>
            <person name="Ma Y."/>
            <person name="Lyapunov A.N."/>
            <person name="Chen G."/>
            <person name="Kulakova O.I."/>
            <person name="Sun Y."/>
            <person name="Lee S.G."/>
            <person name="Bronson R.T."/>
            <person name="Moskalev A.A."/>
            <person name="Sunyaev S.R."/>
            <person name="Zhang G."/>
            <person name="Krogh A."/>
            <person name="Wang J."/>
            <person name="Gladyshev V.N."/>
        </authorList>
    </citation>
    <scope>NUCLEOTIDE SEQUENCE [LARGE SCALE GENOMIC DNA]</scope>
</reference>
<dbReference type="Pfam" id="PF00343">
    <property type="entry name" value="Phosphorylase"/>
    <property type="match status" value="1"/>
</dbReference>
<dbReference type="GO" id="GO:0005975">
    <property type="term" value="P:carbohydrate metabolic process"/>
    <property type="evidence" value="ECO:0007669"/>
    <property type="project" value="InterPro"/>
</dbReference>
<evidence type="ECO:0000313" key="2">
    <source>
        <dbReference type="EMBL" id="EPQ20729.1"/>
    </source>
</evidence>
<organism evidence="2 3">
    <name type="scientific">Myotis brandtii</name>
    <name type="common">Brandt's bat</name>
    <dbReference type="NCBI Taxonomy" id="109478"/>
    <lineage>
        <taxon>Eukaryota</taxon>
        <taxon>Metazoa</taxon>
        <taxon>Chordata</taxon>
        <taxon>Craniata</taxon>
        <taxon>Vertebrata</taxon>
        <taxon>Euteleostomi</taxon>
        <taxon>Mammalia</taxon>
        <taxon>Eutheria</taxon>
        <taxon>Laurasiatheria</taxon>
        <taxon>Chiroptera</taxon>
        <taxon>Yangochiroptera</taxon>
        <taxon>Vespertilionidae</taxon>
        <taxon>Myotis</taxon>
    </lineage>
</organism>
<sequence length="81" mass="9452">MEPCAPLYILRDGGSVNSNRSRYNAQEYYDRLPELRQAVDQIRDGFFSPQEPDCFKDIVNMLLYHDRWDRPPCGPYVPVVG</sequence>
<dbReference type="Gene3D" id="3.40.50.2000">
    <property type="entry name" value="Glycogen Phosphorylase B"/>
    <property type="match status" value="1"/>
</dbReference>
<evidence type="ECO:0000256" key="1">
    <source>
        <dbReference type="ARBA" id="ARBA00006047"/>
    </source>
</evidence>
<evidence type="ECO:0000313" key="3">
    <source>
        <dbReference type="Proteomes" id="UP000052978"/>
    </source>
</evidence>
<dbReference type="Proteomes" id="UP000052978">
    <property type="component" value="Unassembled WGS sequence"/>
</dbReference>
<dbReference type="GO" id="GO:0008184">
    <property type="term" value="F:glycogen phosphorylase activity"/>
    <property type="evidence" value="ECO:0007669"/>
    <property type="project" value="InterPro"/>
</dbReference>
<name>S7NSH6_MYOBR</name>
<dbReference type="AlphaFoldDB" id="S7NSH6"/>
<dbReference type="EMBL" id="KE305402">
    <property type="protein sequence ID" value="EPQ20729.1"/>
    <property type="molecule type" value="Genomic_DNA"/>
</dbReference>
<dbReference type="InterPro" id="IPR000811">
    <property type="entry name" value="Glyco_trans_35"/>
</dbReference>
<keyword evidence="3" id="KW-1185">Reference proteome</keyword>
<gene>
    <name evidence="2" type="ORF">D623_10000101</name>
</gene>
<accession>S7NSH6</accession>